<dbReference type="InParanoid" id="K4ANV5"/>
<dbReference type="EMBL" id="AGNK02005414">
    <property type="status" value="NOT_ANNOTATED_CDS"/>
    <property type="molecule type" value="Genomic_DNA"/>
</dbReference>
<proteinExistence type="predicted"/>
<reference evidence="3" key="1">
    <citation type="journal article" date="2012" name="Nat. Biotechnol.">
        <title>Reference genome sequence of the model plant Setaria.</title>
        <authorList>
            <person name="Bennetzen J.L."/>
            <person name="Schmutz J."/>
            <person name="Wang H."/>
            <person name="Percifield R."/>
            <person name="Hawkins J."/>
            <person name="Pontaroli A.C."/>
            <person name="Estep M."/>
            <person name="Feng L."/>
            <person name="Vaughn J.N."/>
            <person name="Grimwood J."/>
            <person name="Jenkins J."/>
            <person name="Barry K."/>
            <person name="Lindquist E."/>
            <person name="Hellsten U."/>
            <person name="Deshpande S."/>
            <person name="Wang X."/>
            <person name="Wu X."/>
            <person name="Mitros T."/>
            <person name="Triplett J."/>
            <person name="Yang X."/>
            <person name="Ye C.Y."/>
            <person name="Mauro-Herrera M."/>
            <person name="Wang L."/>
            <person name="Li P."/>
            <person name="Sharma M."/>
            <person name="Sharma R."/>
            <person name="Ronald P.C."/>
            <person name="Panaud O."/>
            <person name="Kellogg E.A."/>
            <person name="Brutnell T.P."/>
            <person name="Doust A.N."/>
            <person name="Tuskan G.A."/>
            <person name="Rokhsar D."/>
            <person name="Devos K.M."/>
        </authorList>
    </citation>
    <scope>NUCLEOTIDE SEQUENCE [LARGE SCALE GENOMIC DNA]</scope>
    <source>
        <strain evidence="3">cv. Yugu1</strain>
    </source>
</reference>
<protein>
    <submittedName>
        <fullName evidence="2">Uncharacterized protein</fullName>
    </submittedName>
</protein>
<evidence type="ECO:0000313" key="2">
    <source>
        <dbReference type="EnsemblPlants" id="KQK87562"/>
    </source>
</evidence>
<dbReference type="AlphaFoldDB" id="K4ANV5"/>
<feature type="region of interest" description="Disordered" evidence="1">
    <location>
        <begin position="1"/>
        <end position="47"/>
    </location>
</feature>
<dbReference type="Gramene" id="KQK87562">
    <property type="protein sequence ID" value="KQK87562"/>
    <property type="gene ID" value="SETIT_040603mg"/>
</dbReference>
<accession>K4ANV5</accession>
<keyword evidence="3" id="KW-1185">Reference proteome</keyword>
<dbReference type="HOGENOM" id="CLU_3176374_0_0_1"/>
<feature type="compositionally biased region" description="Basic and acidic residues" evidence="1">
    <location>
        <begin position="14"/>
        <end position="31"/>
    </location>
</feature>
<name>K4ANV5_SETIT</name>
<evidence type="ECO:0000256" key="1">
    <source>
        <dbReference type="SAM" id="MobiDB-lite"/>
    </source>
</evidence>
<dbReference type="EnsemblPlants" id="KQK87562">
    <property type="protein sequence ID" value="KQK87562"/>
    <property type="gene ID" value="SETIT_040603mg"/>
</dbReference>
<sequence>MMMMATQKSKNLRGPRDHPMWPCGGKEKELSASEASGLIGLQEEKDE</sequence>
<organism evidence="2 3">
    <name type="scientific">Setaria italica</name>
    <name type="common">Foxtail millet</name>
    <name type="synonym">Panicum italicum</name>
    <dbReference type="NCBI Taxonomy" id="4555"/>
    <lineage>
        <taxon>Eukaryota</taxon>
        <taxon>Viridiplantae</taxon>
        <taxon>Streptophyta</taxon>
        <taxon>Embryophyta</taxon>
        <taxon>Tracheophyta</taxon>
        <taxon>Spermatophyta</taxon>
        <taxon>Magnoliopsida</taxon>
        <taxon>Liliopsida</taxon>
        <taxon>Poales</taxon>
        <taxon>Poaceae</taxon>
        <taxon>PACMAD clade</taxon>
        <taxon>Panicoideae</taxon>
        <taxon>Panicodae</taxon>
        <taxon>Paniceae</taxon>
        <taxon>Cenchrinae</taxon>
        <taxon>Setaria</taxon>
    </lineage>
</organism>
<reference evidence="2" key="2">
    <citation type="submission" date="2018-08" db="UniProtKB">
        <authorList>
            <consortium name="EnsemblPlants"/>
        </authorList>
    </citation>
    <scope>IDENTIFICATION</scope>
    <source>
        <strain evidence="2">Yugu1</strain>
    </source>
</reference>
<evidence type="ECO:0000313" key="3">
    <source>
        <dbReference type="Proteomes" id="UP000004995"/>
    </source>
</evidence>
<dbReference type="Proteomes" id="UP000004995">
    <property type="component" value="Unassembled WGS sequence"/>
</dbReference>